<dbReference type="AlphaFoldDB" id="A0AAV6YHN7"/>
<feature type="compositionally biased region" description="Basic residues" evidence="1">
    <location>
        <begin position="1"/>
        <end position="10"/>
    </location>
</feature>
<accession>A0AAV6YHN7</accession>
<organism evidence="2 3">
    <name type="scientific">Engystomops pustulosus</name>
    <name type="common">Tungara frog</name>
    <name type="synonym">Physalaemus pustulosus</name>
    <dbReference type="NCBI Taxonomy" id="76066"/>
    <lineage>
        <taxon>Eukaryota</taxon>
        <taxon>Metazoa</taxon>
        <taxon>Chordata</taxon>
        <taxon>Craniata</taxon>
        <taxon>Vertebrata</taxon>
        <taxon>Euteleostomi</taxon>
        <taxon>Amphibia</taxon>
        <taxon>Batrachia</taxon>
        <taxon>Anura</taxon>
        <taxon>Neobatrachia</taxon>
        <taxon>Hyloidea</taxon>
        <taxon>Leptodactylidae</taxon>
        <taxon>Leiuperinae</taxon>
        <taxon>Engystomops</taxon>
    </lineage>
</organism>
<dbReference type="EMBL" id="WNYA01078249">
    <property type="protein sequence ID" value="KAG8535105.1"/>
    <property type="molecule type" value="Genomic_DNA"/>
</dbReference>
<dbReference type="Proteomes" id="UP000824782">
    <property type="component" value="Unassembled WGS sequence"/>
</dbReference>
<evidence type="ECO:0000313" key="3">
    <source>
        <dbReference type="Proteomes" id="UP000824782"/>
    </source>
</evidence>
<comment type="caution">
    <text evidence="2">The sequence shown here is derived from an EMBL/GenBank/DDBJ whole genome shotgun (WGS) entry which is preliminary data.</text>
</comment>
<evidence type="ECO:0000313" key="2">
    <source>
        <dbReference type="EMBL" id="KAG8535105.1"/>
    </source>
</evidence>
<name>A0AAV6YHN7_ENGPU</name>
<evidence type="ECO:0000256" key="1">
    <source>
        <dbReference type="SAM" id="MobiDB-lite"/>
    </source>
</evidence>
<proteinExistence type="predicted"/>
<reference evidence="2" key="1">
    <citation type="thesis" date="2020" institute="ProQuest LLC" country="789 East Eisenhower Parkway, Ann Arbor, MI, USA">
        <title>Comparative Genomics and Chromosome Evolution.</title>
        <authorList>
            <person name="Mudd A.B."/>
        </authorList>
    </citation>
    <scope>NUCLEOTIDE SEQUENCE</scope>
    <source>
        <strain evidence="2">237g6f4</strain>
        <tissue evidence="2">Blood</tissue>
    </source>
</reference>
<feature type="region of interest" description="Disordered" evidence="1">
    <location>
        <begin position="1"/>
        <end position="23"/>
    </location>
</feature>
<protein>
    <submittedName>
        <fullName evidence="2">Uncharacterized protein</fullName>
    </submittedName>
</protein>
<keyword evidence="3" id="KW-1185">Reference proteome</keyword>
<sequence>MSQWRRHRKTTFPTSPRGPGPVIVPVARVTEGRWRCAADLLRVRRAAAEWHIGAGACNAVRERPSRSHDICMKHCLCL</sequence>
<gene>
    <name evidence="2" type="ORF">GDO81_029418</name>
</gene>